<protein>
    <submittedName>
        <fullName evidence="2">Uncharacterized protein</fullName>
    </submittedName>
</protein>
<feature type="region of interest" description="Disordered" evidence="1">
    <location>
        <begin position="1"/>
        <end position="21"/>
    </location>
</feature>
<gene>
    <name evidence="2" type="ORF">RRG08_067222</name>
</gene>
<feature type="region of interest" description="Disordered" evidence="1">
    <location>
        <begin position="63"/>
        <end position="94"/>
    </location>
</feature>
<dbReference type="AlphaFoldDB" id="A0AAE1DV53"/>
<name>A0AAE1DV53_9GAST</name>
<keyword evidence="3" id="KW-1185">Reference proteome</keyword>
<reference evidence="2" key="1">
    <citation type="journal article" date="2023" name="G3 (Bethesda)">
        <title>A reference genome for the long-term kleptoplast-retaining sea slug Elysia crispata morphotype clarki.</title>
        <authorList>
            <person name="Eastman K.E."/>
            <person name="Pendleton A.L."/>
            <person name="Shaikh M.A."/>
            <person name="Suttiyut T."/>
            <person name="Ogas R."/>
            <person name="Tomko P."/>
            <person name="Gavelis G."/>
            <person name="Widhalm J.R."/>
            <person name="Wisecaver J.H."/>
        </authorList>
    </citation>
    <scope>NUCLEOTIDE SEQUENCE</scope>
    <source>
        <strain evidence="2">ECLA1</strain>
    </source>
</reference>
<dbReference type="EMBL" id="JAWDGP010002307">
    <property type="protein sequence ID" value="KAK3784109.1"/>
    <property type="molecule type" value="Genomic_DNA"/>
</dbReference>
<proteinExistence type="predicted"/>
<sequence>MSPETTETSGHPTRPVPDIVISPGPIHKERKFLLPGCHGFTPSNYRSRFRRYFLIAAGQAGHDYGTGRPNLYGQENGCPRNARDRHNTPGTGDL</sequence>
<dbReference type="Proteomes" id="UP001283361">
    <property type="component" value="Unassembled WGS sequence"/>
</dbReference>
<feature type="compositionally biased region" description="Polar residues" evidence="1">
    <location>
        <begin position="1"/>
        <end position="11"/>
    </location>
</feature>
<evidence type="ECO:0000313" key="3">
    <source>
        <dbReference type="Proteomes" id="UP001283361"/>
    </source>
</evidence>
<comment type="caution">
    <text evidence="2">The sequence shown here is derived from an EMBL/GenBank/DDBJ whole genome shotgun (WGS) entry which is preliminary data.</text>
</comment>
<accession>A0AAE1DV53</accession>
<organism evidence="2 3">
    <name type="scientific">Elysia crispata</name>
    <name type="common">lettuce slug</name>
    <dbReference type="NCBI Taxonomy" id="231223"/>
    <lineage>
        <taxon>Eukaryota</taxon>
        <taxon>Metazoa</taxon>
        <taxon>Spiralia</taxon>
        <taxon>Lophotrochozoa</taxon>
        <taxon>Mollusca</taxon>
        <taxon>Gastropoda</taxon>
        <taxon>Heterobranchia</taxon>
        <taxon>Euthyneura</taxon>
        <taxon>Panpulmonata</taxon>
        <taxon>Sacoglossa</taxon>
        <taxon>Placobranchoidea</taxon>
        <taxon>Plakobranchidae</taxon>
        <taxon>Elysia</taxon>
    </lineage>
</organism>
<evidence type="ECO:0000256" key="1">
    <source>
        <dbReference type="SAM" id="MobiDB-lite"/>
    </source>
</evidence>
<evidence type="ECO:0000313" key="2">
    <source>
        <dbReference type="EMBL" id="KAK3784109.1"/>
    </source>
</evidence>